<evidence type="ECO:0000256" key="6">
    <source>
        <dbReference type="SAM" id="Phobius"/>
    </source>
</evidence>
<proteinExistence type="inferred from homology"/>
<keyword evidence="4 6" id="KW-1133">Transmembrane helix</keyword>
<evidence type="ECO:0000256" key="1">
    <source>
        <dbReference type="ARBA" id="ARBA00004141"/>
    </source>
</evidence>
<accession>A0ABU9T8C5</accession>
<feature type="domain" description="EamA" evidence="7">
    <location>
        <begin position="167"/>
        <end position="297"/>
    </location>
</feature>
<feature type="transmembrane region" description="Helical" evidence="6">
    <location>
        <begin position="47"/>
        <end position="64"/>
    </location>
</feature>
<comment type="subcellular location">
    <subcellularLocation>
        <location evidence="1">Membrane</location>
        <topology evidence="1">Multi-pass membrane protein</topology>
    </subcellularLocation>
</comment>
<dbReference type="EMBL" id="JBBMQO010000006">
    <property type="protein sequence ID" value="MEM5502391.1"/>
    <property type="molecule type" value="Genomic_DNA"/>
</dbReference>
<evidence type="ECO:0000313" key="9">
    <source>
        <dbReference type="Proteomes" id="UP001477870"/>
    </source>
</evidence>
<feature type="transmembrane region" description="Helical" evidence="6">
    <location>
        <begin position="166"/>
        <end position="186"/>
    </location>
</feature>
<evidence type="ECO:0000256" key="4">
    <source>
        <dbReference type="ARBA" id="ARBA00022989"/>
    </source>
</evidence>
<keyword evidence="3 6" id="KW-0812">Transmembrane</keyword>
<gene>
    <name evidence="8" type="ORF">WNY59_12420</name>
</gene>
<dbReference type="PANTHER" id="PTHR22911:SF6">
    <property type="entry name" value="SOLUTE CARRIER FAMILY 35 MEMBER G1"/>
    <property type="match status" value="1"/>
</dbReference>
<evidence type="ECO:0000256" key="3">
    <source>
        <dbReference type="ARBA" id="ARBA00022692"/>
    </source>
</evidence>
<comment type="similarity">
    <text evidence="2">Belongs to the drug/metabolite transporter (DMT) superfamily. 10 TMS drug/metabolite exporter (DME) (TC 2.A.7.3) family.</text>
</comment>
<feature type="transmembrane region" description="Helical" evidence="6">
    <location>
        <begin position="224"/>
        <end position="243"/>
    </location>
</feature>
<protein>
    <submittedName>
        <fullName evidence="8">DMT family transporter</fullName>
    </submittedName>
</protein>
<feature type="transmembrane region" description="Helical" evidence="6">
    <location>
        <begin position="255"/>
        <end position="274"/>
    </location>
</feature>
<evidence type="ECO:0000313" key="8">
    <source>
        <dbReference type="EMBL" id="MEM5502391.1"/>
    </source>
</evidence>
<feature type="transmembrane region" description="Helical" evidence="6">
    <location>
        <begin position="198"/>
        <end position="218"/>
    </location>
</feature>
<sequence>MAVEDQNEADESNPLLAITLKIISVCAFLVMATVIKLAGQLPVGQIAFYRSFWAIWPIVIYLLITQQHKGVLKTNHLKSHIWRGAIGVFAMGLGFYGLTRIPLPDAIALSYSRPLITIVLGAVILGEVVRRYRWGAVMVGFVGVMIISWPKLQILRGVGGFENQEALGVIATLLQAIVASFAFVLVRQLVKTERTPTIVLYFSITASAFALMTLPFGWEPLSWNQIGFLVAAGVFGGLGQILLTQSYRYAETSIIAPFEYTSVIFSLAIGVWLFSEAPSWSTIIGSLIVVGSGIFIIFRERSLGIKRSAERRSANMKGL</sequence>
<keyword evidence="9" id="KW-1185">Reference proteome</keyword>
<dbReference type="Pfam" id="PF00892">
    <property type="entry name" value="EamA"/>
    <property type="match status" value="2"/>
</dbReference>
<keyword evidence="5 6" id="KW-0472">Membrane</keyword>
<feature type="transmembrane region" description="Helical" evidence="6">
    <location>
        <begin position="280"/>
        <end position="298"/>
    </location>
</feature>
<feature type="transmembrane region" description="Helical" evidence="6">
    <location>
        <begin position="136"/>
        <end position="154"/>
    </location>
</feature>
<dbReference type="SUPFAM" id="SSF103481">
    <property type="entry name" value="Multidrug resistance efflux transporter EmrE"/>
    <property type="match status" value="2"/>
</dbReference>
<feature type="transmembrane region" description="Helical" evidence="6">
    <location>
        <begin position="15"/>
        <end position="35"/>
    </location>
</feature>
<evidence type="ECO:0000256" key="2">
    <source>
        <dbReference type="ARBA" id="ARBA00009853"/>
    </source>
</evidence>
<feature type="transmembrane region" description="Helical" evidence="6">
    <location>
        <begin position="80"/>
        <end position="99"/>
    </location>
</feature>
<evidence type="ECO:0000256" key="5">
    <source>
        <dbReference type="ARBA" id="ARBA00023136"/>
    </source>
</evidence>
<dbReference type="InterPro" id="IPR000620">
    <property type="entry name" value="EamA_dom"/>
</dbReference>
<dbReference type="InterPro" id="IPR037185">
    <property type="entry name" value="EmrE-like"/>
</dbReference>
<name>A0ABU9T8C5_9HYPH</name>
<reference evidence="8 9" key="1">
    <citation type="submission" date="2024-03" db="EMBL/GenBank/DDBJ databases">
        <title>Community enrichment and isolation of bacterial strains for fucoidan degradation.</title>
        <authorList>
            <person name="Sichert A."/>
        </authorList>
    </citation>
    <scope>NUCLEOTIDE SEQUENCE [LARGE SCALE GENOMIC DNA]</scope>
    <source>
        <strain evidence="8 9">AS62</strain>
    </source>
</reference>
<feature type="domain" description="EamA" evidence="7">
    <location>
        <begin position="18"/>
        <end position="148"/>
    </location>
</feature>
<dbReference type="Proteomes" id="UP001477870">
    <property type="component" value="Unassembled WGS sequence"/>
</dbReference>
<organism evidence="8 9">
    <name type="scientific">Ahrensia kielensis</name>
    <dbReference type="NCBI Taxonomy" id="76980"/>
    <lineage>
        <taxon>Bacteria</taxon>
        <taxon>Pseudomonadati</taxon>
        <taxon>Pseudomonadota</taxon>
        <taxon>Alphaproteobacteria</taxon>
        <taxon>Hyphomicrobiales</taxon>
        <taxon>Ahrensiaceae</taxon>
        <taxon>Ahrensia</taxon>
    </lineage>
</organism>
<dbReference type="PANTHER" id="PTHR22911">
    <property type="entry name" value="ACYL-MALONYL CONDENSING ENZYME-RELATED"/>
    <property type="match status" value="1"/>
</dbReference>
<feature type="transmembrane region" description="Helical" evidence="6">
    <location>
        <begin position="111"/>
        <end position="129"/>
    </location>
</feature>
<comment type="caution">
    <text evidence="8">The sequence shown here is derived from an EMBL/GenBank/DDBJ whole genome shotgun (WGS) entry which is preliminary data.</text>
</comment>
<dbReference type="RefSeq" id="WP_342848711.1">
    <property type="nucleotide sequence ID" value="NZ_JBBMQO010000006.1"/>
</dbReference>
<dbReference type="Gene3D" id="1.10.3730.20">
    <property type="match status" value="1"/>
</dbReference>
<evidence type="ECO:0000259" key="7">
    <source>
        <dbReference type="Pfam" id="PF00892"/>
    </source>
</evidence>